<proteinExistence type="predicted"/>
<comment type="caution">
    <text evidence="3">The sequence shown here is derived from an EMBL/GenBank/DDBJ whole genome shotgun (WGS) entry which is preliminary data.</text>
</comment>
<dbReference type="InterPro" id="IPR000192">
    <property type="entry name" value="Aminotrans_V_dom"/>
</dbReference>
<reference evidence="4" key="1">
    <citation type="journal article" date="2019" name="Int. J. Syst. Evol. Microbiol.">
        <title>The Global Catalogue of Microorganisms (GCM) 10K type strain sequencing project: providing services to taxonomists for standard genome sequencing and annotation.</title>
        <authorList>
            <consortium name="The Broad Institute Genomics Platform"/>
            <consortium name="The Broad Institute Genome Sequencing Center for Infectious Disease"/>
            <person name="Wu L."/>
            <person name="Ma J."/>
        </authorList>
    </citation>
    <scope>NUCLEOTIDE SEQUENCE [LARGE SCALE GENOMIC DNA]</scope>
    <source>
        <strain evidence="4">CGMCC 1.16031</strain>
    </source>
</reference>
<feature type="domain" description="Aminotransferase class V" evidence="2">
    <location>
        <begin position="55"/>
        <end position="358"/>
    </location>
</feature>
<dbReference type="Gene3D" id="3.90.1150.10">
    <property type="entry name" value="Aspartate Aminotransferase, domain 1"/>
    <property type="match status" value="1"/>
</dbReference>
<evidence type="ECO:0000313" key="3">
    <source>
        <dbReference type="EMBL" id="MFC6441343.1"/>
    </source>
</evidence>
<dbReference type="Pfam" id="PF00266">
    <property type="entry name" value="Aminotran_5"/>
    <property type="match status" value="1"/>
</dbReference>
<dbReference type="InterPro" id="IPR015421">
    <property type="entry name" value="PyrdxlP-dep_Trfase_major"/>
</dbReference>
<organism evidence="3 4">
    <name type="scientific">Pseudobowmanella zhangzhouensis</name>
    <dbReference type="NCBI Taxonomy" id="1537679"/>
    <lineage>
        <taxon>Bacteria</taxon>
        <taxon>Pseudomonadati</taxon>
        <taxon>Pseudomonadota</taxon>
        <taxon>Gammaproteobacteria</taxon>
        <taxon>Alteromonadales</taxon>
        <taxon>Alteromonadaceae</taxon>
    </lineage>
</organism>
<gene>
    <name evidence="3" type="ORF">ACFP85_14415</name>
</gene>
<keyword evidence="4" id="KW-1185">Reference proteome</keyword>
<dbReference type="EMBL" id="JBHSUS010000001">
    <property type="protein sequence ID" value="MFC6441343.1"/>
    <property type="molecule type" value="Genomic_DNA"/>
</dbReference>
<sequence length="388" mass="44783">MNYKHFYQRFLQANLGKQHFACHSHYYWPDVTRDAMLDYWDDSARYVDEKWQYFFQHKVPALQQHIARHLNTGLPEQIVFAPNTHELLYRILTCLESDKALRILTSDSEFHSFTRQSQRLVEAGKIELTKIPTQPFANFSQRFIQAADAGNYDLVFVSQVFYNSGVVFDGVVELVSRLRETNTLIVIDGYHGFMAMPIDLSAIADRVFFLAGGYKYAQGGEGGCFAHVPTYRNWRPEFTGWYAEFGALQAARAEQVQYASNGMSLAGATMDFAPLYRMLAVMDLFQQQQLSVKQIHQHIQQLQQAFLQALARHPHPLLNAARLLKNGDNPHGHFLTFELDSPEQTAKLATFLREQHILTDYRGNRLRFGFALYHDPSDYDFSCLEKDL</sequence>
<protein>
    <submittedName>
        <fullName evidence="3">Aminotransferase class V-fold PLP-dependent enzyme</fullName>
    </submittedName>
</protein>
<dbReference type="PANTHER" id="PTHR43586:SF8">
    <property type="entry name" value="CYSTEINE DESULFURASE 1, CHLOROPLASTIC"/>
    <property type="match status" value="1"/>
</dbReference>
<dbReference type="InterPro" id="IPR015424">
    <property type="entry name" value="PyrdxlP-dep_Trfase"/>
</dbReference>
<evidence type="ECO:0000313" key="4">
    <source>
        <dbReference type="Proteomes" id="UP001596364"/>
    </source>
</evidence>
<evidence type="ECO:0000259" key="2">
    <source>
        <dbReference type="Pfam" id="PF00266"/>
    </source>
</evidence>
<accession>A0ABW1XMK4</accession>
<dbReference type="Proteomes" id="UP001596364">
    <property type="component" value="Unassembled WGS sequence"/>
</dbReference>
<dbReference type="RefSeq" id="WP_131257892.1">
    <property type="nucleotide sequence ID" value="NZ_JBHSUS010000001.1"/>
</dbReference>
<dbReference type="InterPro" id="IPR015422">
    <property type="entry name" value="PyrdxlP-dep_Trfase_small"/>
</dbReference>
<keyword evidence="3" id="KW-0032">Aminotransferase</keyword>
<dbReference type="GO" id="GO:0008483">
    <property type="term" value="F:transaminase activity"/>
    <property type="evidence" value="ECO:0007669"/>
    <property type="project" value="UniProtKB-KW"/>
</dbReference>
<dbReference type="SUPFAM" id="SSF53383">
    <property type="entry name" value="PLP-dependent transferases"/>
    <property type="match status" value="1"/>
</dbReference>
<keyword evidence="1" id="KW-0663">Pyridoxal phosphate</keyword>
<keyword evidence="3" id="KW-0808">Transferase</keyword>
<dbReference type="PANTHER" id="PTHR43586">
    <property type="entry name" value="CYSTEINE DESULFURASE"/>
    <property type="match status" value="1"/>
</dbReference>
<evidence type="ECO:0000256" key="1">
    <source>
        <dbReference type="ARBA" id="ARBA00022898"/>
    </source>
</evidence>
<dbReference type="Gene3D" id="3.40.640.10">
    <property type="entry name" value="Type I PLP-dependent aspartate aminotransferase-like (Major domain)"/>
    <property type="match status" value="1"/>
</dbReference>
<name>A0ABW1XMK4_9ALTE</name>